<name>A0ABN9PCP1_9DINO</name>
<keyword evidence="13" id="KW-1185">Reference proteome</keyword>
<evidence type="ECO:0000256" key="6">
    <source>
        <dbReference type="ARBA" id="ARBA00023053"/>
    </source>
</evidence>
<organism evidence="12 13">
    <name type="scientific">Prorocentrum cordatum</name>
    <dbReference type="NCBI Taxonomy" id="2364126"/>
    <lineage>
        <taxon>Eukaryota</taxon>
        <taxon>Sar</taxon>
        <taxon>Alveolata</taxon>
        <taxon>Dinophyceae</taxon>
        <taxon>Prorocentrales</taxon>
        <taxon>Prorocentraceae</taxon>
        <taxon>Prorocentrum</taxon>
    </lineage>
</organism>
<gene>
    <name evidence="12" type="ORF">PCOR1329_LOCUS1453</name>
</gene>
<evidence type="ECO:0000259" key="11">
    <source>
        <dbReference type="Pfam" id="PF00999"/>
    </source>
</evidence>
<dbReference type="InterPro" id="IPR018422">
    <property type="entry name" value="Cation/H_exchanger_CPA1"/>
</dbReference>
<feature type="transmembrane region" description="Helical" evidence="10">
    <location>
        <begin position="88"/>
        <end position="106"/>
    </location>
</feature>
<evidence type="ECO:0000256" key="1">
    <source>
        <dbReference type="ARBA" id="ARBA00004651"/>
    </source>
</evidence>
<feature type="transmembrane region" description="Helical" evidence="10">
    <location>
        <begin position="16"/>
        <end position="35"/>
    </location>
</feature>
<evidence type="ECO:0000256" key="2">
    <source>
        <dbReference type="ARBA" id="ARBA00022448"/>
    </source>
</evidence>
<sequence>AHGSEGHEEAHRHHTFPLLAFVLGTLGAGVTLQVLQERVLTAVPYTCMLFILGMVFSAIHFFRPDKDHIVWGKTWYDSIELWEHIDPHALFFTFLPALIFADAMKMNGKLIEKVFGQVFILACPGVLFGTFATAFFVKYVFAVYEWPFTLCLLFGAICAATDPVAVVALFNTLGVSPRLTMLVSGESLLNDGTAIVLFQVLLGLVTGKEELSMAYVVVFALKTVLAACMLGVVVAAASQLLIYTTAESKYHTDAMIQVTVTIAVAFLCFWYAEHELQASGVLAVVFAGGVFSVYAWPRFASK</sequence>
<evidence type="ECO:0000256" key="3">
    <source>
        <dbReference type="ARBA" id="ARBA00022475"/>
    </source>
</evidence>
<feature type="domain" description="Cation/H+ exchanger transmembrane" evidence="11">
    <location>
        <begin position="40"/>
        <end position="294"/>
    </location>
</feature>
<feature type="transmembrane region" description="Helical" evidence="10">
    <location>
        <begin position="42"/>
        <end position="62"/>
    </location>
</feature>
<evidence type="ECO:0000313" key="13">
    <source>
        <dbReference type="Proteomes" id="UP001189429"/>
    </source>
</evidence>
<evidence type="ECO:0000313" key="12">
    <source>
        <dbReference type="EMBL" id="CAK0790086.1"/>
    </source>
</evidence>
<feature type="transmembrane region" description="Helical" evidence="10">
    <location>
        <begin position="254"/>
        <end position="272"/>
    </location>
</feature>
<keyword evidence="7" id="KW-0406">Ion transport</keyword>
<comment type="caution">
    <text evidence="12">The sequence shown here is derived from an EMBL/GenBank/DDBJ whole genome shotgun (WGS) entry which is preliminary data.</text>
</comment>
<feature type="non-terminal residue" evidence="12">
    <location>
        <position position="1"/>
    </location>
</feature>
<protein>
    <recommendedName>
        <fullName evidence="11">Cation/H+ exchanger transmembrane domain-containing protein</fullName>
    </recommendedName>
</protein>
<keyword evidence="5 10" id="KW-1133">Transmembrane helix</keyword>
<evidence type="ECO:0000256" key="5">
    <source>
        <dbReference type="ARBA" id="ARBA00022989"/>
    </source>
</evidence>
<dbReference type="Proteomes" id="UP001189429">
    <property type="component" value="Unassembled WGS sequence"/>
</dbReference>
<proteinExistence type="predicted"/>
<keyword evidence="8 10" id="KW-0472">Membrane</keyword>
<reference evidence="12" key="1">
    <citation type="submission" date="2023-10" db="EMBL/GenBank/DDBJ databases">
        <authorList>
            <person name="Chen Y."/>
            <person name="Shah S."/>
            <person name="Dougan E. K."/>
            <person name="Thang M."/>
            <person name="Chan C."/>
        </authorList>
    </citation>
    <scope>NUCLEOTIDE SEQUENCE [LARGE SCALE GENOMIC DNA]</scope>
</reference>
<feature type="transmembrane region" description="Helical" evidence="10">
    <location>
        <begin position="118"/>
        <end position="141"/>
    </location>
</feature>
<dbReference type="Pfam" id="PF00999">
    <property type="entry name" value="Na_H_Exchanger"/>
    <property type="match status" value="1"/>
</dbReference>
<feature type="transmembrane region" description="Helical" evidence="10">
    <location>
        <begin position="147"/>
        <end position="176"/>
    </location>
</feature>
<keyword evidence="6" id="KW-0915">Sodium</keyword>
<comment type="subcellular location">
    <subcellularLocation>
        <location evidence="1">Cell membrane</location>
        <topology evidence="1">Multi-pass membrane protein</topology>
    </subcellularLocation>
</comment>
<dbReference type="PANTHER" id="PTHR10110">
    <property type="entry name" value="SODIUM/HYDROGEN EXCHANGER"/>
    <property type="match status" value="1"/>
</dbReference>
<dbReference type="InterPro" id="IPR006153">
    <property type="entry name" value="Cation/H_exchanger_TM"/>
</dbReference>
<keyword evidence="9" id="KW-0739">Sodium transport</keyword>
<evidence type="ECO:0000256" key="7">
    <source>
        <dbReference type="ARBA" id="ARBA00023065"/>
    </source>
</evidence>
<evidence type="ECO:0000256" key="10">
    <source>
        <dbReference type="SAM" id="Phobius"/>
    </source>
</evidence>
<accession>A0ABN9PCP1</accession>
<keyword evidence="3" id="KW-1003">Cell membrane</keyword>
<keyword evidence="4 10" id="KW-0812">Transmembrane</keyword>
<dbReference type="EMBL" id="CAUYUJ010000353">
    <property type="protein sequence ID" value="CAK0790086.1"/>
    <property type="molecule type" value="Genomic_DNA"/>
</dbReference>
<feature type="transmembrane region" description="Helical" evidence="10">
    <location>
        <begin position="278"/>
        <end position="296"/>
    </location>
</feature>
<dbReference type="PANTHER" id="PTHR10110:SF86">
    <property type="entry name" value="SODIUM_HYDROGEN EXCHANGER 7"/>
    <property type="match status" value="1"/>
</dbReference>
<evidence type="ECO:0000256" key="4">
    <source>
        <dbReference type="ARBA" id="ARBA00022692"/>
    </source>
</evidence>
<evidence type="ECO:0000256" key="8">
    <source>
        <dbReference type="ARBA" id="ARBA00023136"/>
    </source>
</evidence>
<dbReference type="Gene3D" id="6.10.140.1330">
    <property type="match status" value="1"/>
</dbReference>
<feature type="non-terminal residue" evidence="12">
    <location>
        <position position="302"/>
    </location>
</feature>
<keyword evidence="2" id="KW-0813">Transport</keyword>
<evidence type="ECO:0000256" key="9">
    <source>
        <dbReference type="ARBA" id="ARBA00023201"/>
    </source>
</evidence>
<feature type="transmembrane region" description="Helical" evidence="10">
    <location>
        <begin position="213"/>
        <end position="242"/>
    </location>
</feature>